<dbReference type="GO" id="GO:0005829">
    <property type="term" value="C:cytosol"/>
    <property type="evidence" value="ECO:0007669"/>
    <property type="project" value="TreeGrafter"/>
</dbReference>
<comment type="subcellular location">
    <subcellularLocation>
        <location evidence="1">Cytoplasm</location>
    </subcellularLocation>
</comment>
<sequence length="649" mass="71488">MSFQGLISGSECGVQSNPLSQVLKHTEGDRSLQQDRISGPSSSRLHHLPGTAPQQANDHDVAMARQFFEAQQPGPGQNFTLPPHIHPAELLRLGELNGRPDLNEAWMREQQYKSVLQEPMSQSSWAAEFGHSADQIQPTAVPEHNMSVQQRPSYMGNSGMYGGSMPYGIYGGAMNQSSYQGFSNNYALASDQAKGKGKSREVDFEEAFAQAAASFNPIQAETSRIVEVDESVTDIEQALRGTVLEDDTKTGVLGSDFPTVWEHLQQSGVPPPHEDMAKWEAEFNQLMTSQREEIDHDYSTAMQDTWESGLGGFGEHGFVEEPQKFDDEGLPILSEYIFETSNKYLDPSTSTRSPLGEAKLLLQQNGSLSEAALLLEAAIQKGDLGEGGYEAWILLGETRNMDEREDLGMRALTEGVKRAEAAGADGAGMLSLAISYTNESYDRGSYTMLLRWLRARFPTYAIPEETGKAVASNSTWDSHGKLTDAFLGLARSQFSQGLVDPDVQIALGVLFYNTGEYDRAKDCFESALSGRPQDYLLWNRLGSSLSNGNKPEEALGAYREALHLRPTYTRAIYNVGVACLNIGAHQEAAEHFLSALAMQEATGGGQTSDQLWFTLRRTFLSMDRTDLAEIAKPESHPTLELFRQKGFDF</sequence>
<dbReference type="RefSeq" id="XP_007317799.1">
    <property type="nucleotide sequence ID" value="XM_007317737.1"/>
</dbReference>
<feature type="compositionally biased region" description="Polar residues" evidence="7">
    <location>
        <begin position="34"/>
        <end position="43"/>
    </location>
</feature>
<evidence type="ECO:0000256" key="7">
    <source>
        <dbReference type="SAM" id="MobiDB-lite"/>
    </source>
</evidence>
<evidence type="ECO:0000313" key="8">
    <source>
        <dbReference type="EMBL" id="EGO25677.1"/>
    </source>
</evidence>
<comment type="similarity">
    <text evidence="2">Belongs to the peroxisomal targeting signal receptor family.</text>
</comment>
<evidence type="ECO:0000256" key="5">
    <source>
        <dbReference type="ARBA" id="ARBA00022803"/>
    </source>
</evidence>
<dbReference type="Pfam" id="PF13432">
    <property type="entry name" value="TPR_16"/>
    <property type="match status" value="1"/>
</dbReference>
<reference evidence="8" key="1">
    <citation type="submission" date="2011-04" db="EMBL/GenBank/DDBJ databases">
        <title>Evolution of plant cell wall degrading machinery underlies the functional diversity of forest fungi.</title>
        <authorList>
            <consortium name="US DOE Joint Genome Institute (JGI-PGF)"/>
            <person name="Eastwood D.C."/>
            <person name="Floudas D."/>
            <person name="Binder M."/>
            <person name="Majcherczyk A."/>
            <person name="Schneider P."/>
            <person name="Aerts A."/>
            <person name="Asiegbu F.O."/>
            <person name="Baker S.E."/>
            <person name="Barry K."/>
            <person name="Bendiksby M."/>
            <person name="Blumentritt M."/>
            <person name="Coutinho P.M."/>
            <person name="Cullen D."/>
            <person name="Cullen D."/>
            <person name="Gathman A."/>
            <person name="Goodell B."/>
            <person name="Henrissat B."/>
            <person name="Ihrmark K."/>
            <person name="Kauserud H."/>
            <person name="Kohler A."/>
            <person name="LaButti K."/>
            <person name="Lapidus A."/>
            <person name="Lavin J.L."/>
            <person name="Lee Y.-H."/>
            <person name="Lindquist E."/>
            <person name="Lilly W."/>
            <person name="Lucas S."/>
            <person name="Morin E."/>
            <person name="Murat C."/>
            <person name="Oguiza J.A."/>
            <person name="Park J."/>
            <person name="Pisabarro A.G."/>
            <person name="Riley R."/>
            <person name="Rosling A."/>
            <person name="Salamov A."/>
            <person name="Schmidt O."/>
            <person name="Schmutz J."/>
            <person name="Skrede I."/>
            <person name="Stenlid J."/>
            <person name="Wiebenga A."/>
            <person name="Xie X."/>
            <person name="Kues U."/>
            <person name="Hibbett D.S."/>
            <person name="Hoffmeister D."/>
            <person name="Hogberg N."/>
            <person name="Martin F."/>
            <person name="Grigoriev I.V."/>
            <person name="Watkinson S.C."/>
        </authorList>
    </citation>
    <scope>NUCLEOTIDE SEQUENCE</scope>
    <source>
        <strain evidence="8">S7.9</strain>
    </source>
</reference>
<evidence type="ECO:0000256" key="1">
    <source>
        <dbReference type="ARBA" id="ARBA00004496"/>
    </source>
</evidence>
<dbReference type="AlphaFoldDB" id="F8NTK5"/>
<dbReference type="GO" id="GO:0005052">
    <property type="term" value="F:peroxisome matrix targeting signal-1 binding"/>
    <property type="evidence" value="ECO:0007669"/>
    <property type="project" value="TreeGrafter"/>
</dbReference>
<evidence type="ECO:0000256" key="2">
    <source>
        <dbReference type="ARBA" id="ARBA00005348"/>
    </source>
</evidence>
<keyword evidence="5 6" id="KW-0802">TPR repeat</keyword>
<accession>F8NTK5</accession>
<dbReference type="Proteomes" id="UP000008064">
    <property type="component" value="Unassembled WGS sequence"/>
</dbReference>
<gene>
    <name evidence="8" type="ORF">SERLADRAFT_466214</name>
</gene>
<proteinExistence type="inferred from homology"/>
<dbReference type="InterPro" id="IPR024111">
    <property type="entry name" value="PEX5/PEX5L"/>
</dbReference>
<dbReference type="KEGG" id="sla:SERLADRAFT_466214"/>
<dbReference type="GO" id="GO:0005778">
    <property type="term" value="C:peroxisomal membrane"/>
    <property type="evidence" value="ECO:0007669"/>
    <property type="project" value="TreeGrafter"/>
</dbReference>
<dbReference type="SMART" id="SM00028">
    <property type="entry name" value="TPR"/>
    <property type="match status" value="3"/>
</dbReference>
<evidence type="ECO:0000256" key="6">
    <source>
        <dbReference type="PROSITE-ProRule" id="PRU00339"/>
    </source>
</evidence>
<feature type="repeat" description="TPR" evidence="6">
    <location>
        <begin position="535"/>
        <end position="568"/>
    </location>
</feature>
<name>F8NTK5_SERL9</name>
<dbReference type="InterPro" id="IPR011990">
    <property type="entry name" value="TPR-like_helical_dom_sf"/>
</dbReference>
<dbReference type="PANTHER" id="PTHR10130">
    <property type="entry name" value="PEROXISOMAL TARGETING SIGNAL 1 RECEPTOR PEX5"/>
    <property type="match status" value="1"/>
</dbReference>
<feature type="repeat" description="TPR" evidence="6">
    <location>
        <begin position="501"/>
        <end position="534"/>
    </location>
</feature>
<dbReference type="HOGENOM" id="CLU_013516_3_1_1"/>
<organism>
    <name type="scientific">Serpula lacrymans var. lacrymans (strain S7.9)</name>
    <name type="common">Dry rot fungus</name>
    <dbReference type="NCBI Taxonomy" id="578457"/>
    <lineage>
        <taxon>Eukaryota</taxon>
        <taxon>Fungi</taxon>
        <taxon>Dikarya</taxon>
        <taxon>Basidiomycota</taxon>
        <taxon>Agaricomycotina</taxon>
        <taxon>Agaricomycetes</taxon>
        <taxon>Agaricomycetidae</taxon>
        <taxon>Boletales</taxon>
        <taxon>Coniophorineae</taxon>
        <taxon>Serpulaceae</taxon>
        <taxon>Serpula</taxon>
    </lineage>
</organism>
<dbReference type="InterPro" id="IPR019734">
    <property type="entry name" value="TPR_rpt"/>
</dbReference>
<dbReference type="EMBL" id="GL945433">
    <property type="protein sequence ID" value="EGO25677.1"/>
    <property type="molecule type" value="Genomic_DNA"/>
</dbReference>
<dbReference type="GeneID" id="18819028"/>
<dbReference type="Gene3D" id="1.25.40.10">
    <property type="entry name" value="Tetratricopeptide repeat domain"/>
    <property type="match status" value="1"/>
</dbReference>
<dbReference type="PROSITE" id="PS50005">
    <property type="entry name" value="TPR"/>
    <property type="match status" value="2"/>
</dbReference>
<dbReference type="OrthoDB" id="10006023at2759"/>
<dbReference type="SUPFAM" id="SSF48452">
    <property type="entry name" value="TPR-like"/>
    <property type="match status" value="1"/>
</dbReference>
<dbReference type="GO" id="GO:0016560">
    <property type="term" value="P:protein import into peroxisome matrix, docking"/>
    <property type="evidence" value="ECO:0007669"/>
    <property type="project" value="TreeGrafter"/>
</dbReference>
<dbReference type="PANTHER" id="PTHR10130:SF9">
    <property type="entry name" value="PEROXISOMAL TARGETING SIGNAL RECEPTOR"/>
    <property type="match status" value="1"/>
</dbReference>
<evidence type="ECO:0000256" key="4">
    <source>
        <dbReference type="ARBA" id="ARBA00022737"/>
    </source>
</evidence>
<protein>
    <submittedName>
        <fullName evidence="8">Uncharacterized protein</fullName>
    </submittedName>
</protein>
<keyword evidence="4" id="KW-0677">Repeat</keyword>
<keyword evidence="3" id="KW-0963">Cytoplasm</keyword>
<evidence type="ECO:0000256" key="3">
    <source>
        <dbReference type="ARBA" id="ARBA00022490"/>
    </source>
</evidence>
<feature type="region of interest" description="Disordered" evidence="7">
    <location>
        <begin position="27"/>
        <end position="56"/>
    </location>
</feature>